<dbReference type="InterPro" id="IPR027417">
    <property type="entry name" value="P-loop_NTPase"/>
</dbReference>
<proteinExistence type="predicted"/>
<evidence type="ECO:0000259" key="6">
    <source>
        <dbReference type="Pfam" id="PF13086"/>
    </source>
</evidence>
<dbReference type="GO" id="GO:0005829">
    <property type="term" value="C:cytosol"/>
    <property type="evidence" value="ECO:0007669"/>
    <property type="project" value="TreeGrafter"/>
</dbReference>
<dbReference type="GO" id="GO:0043186">
    <property type="term" value="C:P granule"/>
    <property type="evidence" value="ECO:0007669"/>
    <property type="project" value="TreeGrafter"/>
</dbReference>
<dbReference type="Pfam" id="PF13087">
    <property type="entry name" value="AAA_12"/>
    <property type="match status" value="1"/>
</dbReference>
<dbReference type="CDD" id="cd18808">
    <property type="entry name" value="SF1_C_Upf1"/>
    <property type="match status" value="1"/>
</dbReference>
<dbReference type="GO" id="GO:0004386">
    <property type="term" value="F:helicase activity"/>
    <property type="evidence" value="ECO:0007669"/>
    <property type="project" value="UniProtKB-KW"/>
</dbReference>
<evidence type="ECO:0000256" key="2">
    <source>
        <dbReference type="ARBA" id="ARBA00022801"/>
    </source>
</evidence>
<evidence type="ECO:0000256" key="1">
    <source>
        <dbReference type="ARBA" id="ARBA00022741"/>
    </source>
</evidence>
<feature type="compositionally biased region" description="Low complexity" evidence="5">
    <location>
        <begin position="48"/>
        <end position="65"/>
    </location>
</feature>
<dbReference type="FunFam" id="3.40.50.300:FF:000326">
    <property type="entry name" value="P-loop containing nucleoside triphosphate hydrolase"/>
    <property type="match status" value="1"/>
</dbReference>
<evidence type="ECO:0000313" key="9">
    <source>
        <dbReference type="Proteomes" id="UP000007494"/>
    </source>
</evidence>
<dbReference type="EMBL" id="FR823384">
    <property type="protein sequence ID" value="CBZ50674.1"/>
    <property type="molecule type" value="Genomic_DNA"/>
</dbReference>
<accession>F0VAI5</accession>
<dbReference type="PANTHER" id="PTHR10887">
    <property type="entry name" value="DNA2/NAM7 HELICASE FAMILY"/>
    <property type="match status" value="1"/>
</dbReference>
<evidence type="ECO:0000256" key="5">
    <source>
        <dbReference type="SAM" id="MobiDB-lite"/>
    </source>
</evidence>
<dbReference type="PANTHER" id="PTHR10887:SF322">
    <property type="entry name" value="HELICASE MOV-10"/>
    <property type="match status" value="1"/>
</dbReference>
<dbReference type="VEuPathDB" id="ToxoDB:NCLIV_011400"/>
<feature type="compositionally biased region" description="Basic and acidic residues" evidence="5">
    <location>
        <begin position="1371"/>
        <end position="1394"/>
    </location>
</feature>
<dbReference type="InParanoid" id="F0VAI5"/>
<dbReference type="GO" id="GO:0005694">
    <property type="term" value="C:chromosome"/>
    <property type="evidence" value="ECO:0007669"/>
    <property type="project" value="UniProtKB-ARBA"/>
</dbReference>
<dbReference type="Pfam" id="PF13086">
    <property type="entry name" value="AAA_11"/>
    <property type="match status" value="2"/>
</dbReference>
<feature type="region of interest" description="Disordered" evidence="5">
    <location>
        <begin position="328"/>
        <end position="353"/>
    </location>
</feature>
<keyword evidence="4" id="KW-0067">ATP-binding</keyword>
<dbReference type="OMA" id="RDPRRMN"/>
<dbReference type="InterPro" id="IPR041677">
    <property type="entry name" value="DNA2/NAM7_AAA_11"/>
</dbReference>
<dbReference type="InterPro" id="IPR045055">
    <property type="entry name" value="DNA2/NAM7-like"/>
</dbReference>
<dbReference type="RefSeq" id="XP_003880707.1">
    <property type="nucleotide sequence ID" value="XM_003880658.1"/>
</dbReference>
<dbReference type="GO" id="GO:0035194">
    <property type="term" value="P:regulatory ncRNA-mediated post-transcriptional gene silencing"/>
    <property type="evidence" value="ECO:0007669"/>
    <property type="project" value="TreeGrafter"/>
</dbReference>
<feature type="domain" description="DNA2/NAM7 helicase helicase" evidence="6">
    <location>
        <begin position="958"/>
        <end position="1051"/>
    </location>
</feature>
<dbReference type="InterPro" id="IPR047187">
    <property type="entry name" value="SF1_C_Upf1"/>
</dbReference>
<feature type="region of interest" description="Disordered" evidence="5">
    <location>
        <begin position="1"/>
        <end position="111"/>
    </location>
</feature>
<sequence>MSSRRFAHAAAMEGPEPPADSRYSSGVAPEPQRGGGAPSRRGRGDFGRSGAHAFSKDAAASFASSRNGPSSTPAPGPQTAYPSGRPGPPSQPRRQASTAPHAVPSSPLCGSPAAPVPAAAFASVRDQPDSVDKLFGGMGNPQFNKYIVDDENLLHFYGIRQAVLRPVVHEDCSRGGASATPSPSPPKNARRGKESNQNQFFKASLSWTIAGNRKIQTEGIGRSKKDAKKEAVKALLGQLGPVTLHEYEQVTRCLFASLRGKIHGKQASFPGGNEHRFMWTFMSGGEEVRIESTGRGNSSCEAEIAAMQDMYLKVLKYKDCQTEEREKINRQVTQARQQQAAETRGKGNHGAHLSKQDAGEINQQHHNLTTRNQIKPTETIAVSAEGYRCNLEWRWTGRDGRSRTLSVVGIGSSKPLARATAALQMMADAGFVEHVEAPDRQAARSLLNLVAERPEGKVYVAKACALLEATTSAVWRLFLPTVWRMALAENERSLIDALLQTLKTVTASASDEASPSPASGSRAMPPDVWEMLLDECTVLTNCNFGQAVLHELGDVKLEQSYFPSPLARQYFQNYRLMLALEWQAQLAAGIEDRKAYGDMFEGKHMVLNCKSAAMPVFSLGTTLKAEDREFLANVQFREDDCVLLRPFEEQRNSEDSWRKCFVGVVTSVKSDSVNFNVNVRLASGEGAKHAAILTCRRFKLYYLTPAVTHDRMVEALRSLTMHRMPVSHSTSSYAFTPEIRYLLLHTGEPPAKDVAGRGPVPLLSDVDPSHFDPLHRLNELADAQMFSAASFANRDEAAVVGASALQHTKKQRLQQSYVAANNPPSLLLSQVALQARNQLASDRNDFGTPSPETDLTDVVLPTGLPLTRPQKAACLSALTNRLTLVQGPPGTGKTHVACAIIDAWQRNDPSKKILAVADSNVAADNLMEGLSARGIRSVRVGNGSESDLQEEAIADLGRYRDYVRLKQNGMYGEAKTVRMALFREAIRRQPVIIATCVGSGHEMFDDLVFPRVIIDEGAQAIEPSNLIPLARGCRNFVLIGDHKQLPPTILSPEAASRGLDVSLLERFVGSGIAPIQLLDEQRRMHPSIAYFPNLQFYDGKIQSRDVDDRNRPPVAGFRWPSQNSRVCLVDISAAGLSGSEASQGTSKYSAAEIDPIIAILQSVANEGSVLPSQIGVLTPYDAQKARLRKAINETFEPPACYQIEVDSVDGFQGKEKDLIIFSAVRSNARGEIGFLRDPRRMNVMLTRAKRGVIVVGDQLTLWNDATNWRPWIQWVGSMRSIVPITRLNDHLDAPRYALPAQGAPGGNLPRSASFAARQGAGAARGGGAAGQVFVPQGFQCDFHTTGASQFDRTFAQSQSPAKKAAEEEEEREVRHRGNQREGARRGKRWTDWTD</sequence>
<feature type="region of interest" description="Disordered" evidence="5">
    <location>
        <begin position="1353"/>
        <end position="1394"/>
    </location>
</feature>
<dbReference type="eggNOG" id="KOG1802">
    <property type="taxonomic scope" value="Eukaryota"/>
</dbReference>
<reference evidence="9" key="1">
    <citation type="journal article" date="2012" name="PLoS Pathog.">
        <title>Comparative genomics of the apicomplexan parasites Toxoplasma gondii and Neospora caninum: Coccidia differing in host range and transmission strategy.</title>
        <authorList>
            <person name="Reid A.J."/>
            <person name="Vermont S.J."/>
            <person name="Cotton J.A."/>
            <person name="Harris D."/>
            <person name="Hill-Cawthorne G.A."/>
            <person name="Konen-Waisman S."/>
            <person name="Latham S.M."/>
            <person name="Mourier T."/>
            <person name="Norton R."/>
            <person name="Quail M.A."/>
            <person name="Sanders M."/>
            <person name="Shanmugam D."/>
            <person name="Sohal A."/>
            <person name="Wasmuth J.D."/>
            <person name="Brunk B."/>
            <person name="Grigg M.E."/>
            <person name="Howard J.C."/>
            <person name="Parkinson J."/>
            <person name="Roos D.S."/>
            <person name="Trees A.J."/>
            <person name="Berriman M."/>
            <person name="Pain A."/>
            <person name="Wastling J.M."/>
        </authorList>
    </citation>
    <scope>NUCLEOTIDE SEQUENCE [LARGE SCALE GENOMIC DNA]</scope>
    <source>
        <strain evidence="9">Liverpool</strain>
    </source>
</reference>
<dbReference type="FunCoup" id="F0VAI5">
    <property type="interactions" value="7"/>
</dbReference>
<name>F0VAI5_NEOCL</name>
<protein>
    <submittedName>
        <fullName evidence="8">Putative ATP-dependent helicase</fullName>
    </submittedName>
</protein>
<gene>
    <name evidence="8" type="ORF">NCLIV_011400</name>
</gene>
<evidence type="ECO:0000313" key="8">
    <source>
        <dbReference type="EMBL" id="CBZ50674.1"/>
    </source>
</evidence>
<dbReference type="Proteomes" id="UP000007494">
    <property type="component" value="Chromosome IV"/>
</dbReference>
<dbReference type="OrthoDB" id="6513042at2759"/>
<dbReference type="InterPro" id="IPR041679">
    <property type="entry name" value="DNA2/NAM7-like_C"/>
</dbReference>
<keyword evidence="2" id="KW-0378">Hydrolase</keyword>
<feature type="compositionally biased region" description="Low complexity" evidence="5">
    <location>
        <begin position="330"/>
        <end position="342"/>
    </location>
</feature>
<evidence type="ECO:0000256" key="4">
    <source>
        <dbReference type="ARBA" id="ARBA00022840"/>
    </source>
</evidence>
<feature type="domain" description="DNA2/NAM7 helicase-like C-terminal" evidence="7">
    <location>
        <begin position="1059"/>
        <end position="1258"/>
    </location>
</feature>
<dbReference type="GO" id="GO:0005524">
    <property type="term" value="F:ATP binding"/>
    <property type="evidence" value="ECO:0007669"/>
    <property type="project" value="UniProtKB-KW"/>
</dbReference>
<keyword evidence="3 8" id="KW-0347">Helicase</keyword>
<dbReference type="GO" id="GO:0016787">
    <property type="term" value="F:hydrolase activity"/>
    <property type="evidence" value="ECO:0007669"/>
    <property type="project" value="UniProtKB-KW"/>
</dbReference>
<evidence type="ECO:0000256" key="3">
    <source>
        <dbReference type="ARBA" id="ARBA00022806"/>
    </source>
</evidence>
<keyword evidence="1" id="KW-0547">Nucleotide-binding</keyword>
<evidence type="ECO:0000259" key="7">
    <source>
        <dbReference type="Pfam" id="PF13087"/>
    </source>
</evidence>
<dbReference type="Gene3D" id="3.40.50.300">
    <property type="entry name" value="P-loop containing nucleotide triphosphate hydrolases"/>
    <property type="match status" value="2"/>
</dbReference>
<organism evidence="8 9">
    <name type="scientific">Neospora caninum (strain Liverpool)</name>
    <dbReference type="NCBI Taxonomy" id="572307"/>
    <lineage>
        <taxon>Eukaryota</taxon>
        <taxon>Sar</taxon>
        <taxon>Alveolata</taxon>
        <taxon>Apicomplexa</taxon>
        <taxon>Conoidasida</taxon>
        <taxon>Coccidia</taxon>
        <taxon>Eucoccidiorida</taxon>
        <taxon>Eimeriorina</taxon>
        <taxon>Sarcocystidae</taxon>
        <taxon>Neospora</taxon>
    </lineage>
</organism>
<dbReference type="GeneID" id="13441703"/>
<feature type="domain" description="DNA2/NAM7 helicase helicase" evidence="6">
    <location>
        <begin position="866"/>
        <end position="947"/>
    </location>
</feature>
<dbReference type="SUPFAM" id="SSF52540">
    <property type="entry name" value="P-loop containing nucleoside triphosphate hydrolases"/>
    <property type="match status" value="1"/>
</dbReference>
<feature type="region of interest" description="Disordered" evidence="5">
    <location>
        <begin position="172"/>
        <end position="197"/>
    </location>
</feature>
<keyword evidence="9" id="KW-1185">Reference proteome</keyword>